<name>A0A9N9YMJ9_9HYPO</name>
<comment type="caution">
    <text evidence="1">The sequence shown here is derived from an EMBL/GenBank/DDBJ whole genome shotgun (WGS) entry which is preliminary data.</text>
</comment>
<accession>A0A9N9YMJ9</accession>
<evidence type="ECO:0000313" key="2">
    <source>
        <dbReference type="Proteomes" id="UP000696573"/>
    </source>
</evidence>
<gene>
    <name evidence="1" type="ORF">CRHIZ90672A_00009825</name>
</gene>
<dbReference type="EMBL" id="CABFNQ020000741">
    <property type="protein sequence ID" value="CAH0031349.1"/>
    <property type="molecule type" value="Genomic_DNA"/>
</dbReference>
<reference evidence="1" key="1">
    <citation type="submission" date="2021-10" db="EMBL/GenBank/DDBJ databases">
        <authorList>
            <person name="Piombo E."/>
        </authorList>
    </citation>
    <scope>NUCLEOTIDE SEQUENCE</scope>
</reference>
<protein>
    <submittedName>
        <fullName evidence="1">Uncharacterized protein</fullName>
    </submittedName>
</protein>
<evidence type="ECO:0000313" key="1">
    <source>
        <dbReference type="EMBL" id="CAH0031349.1"/>
    </source>
</evidence>
<dbReference type="Proteomes" id="UP000696573">
    <property type="component" value="Unassembled WGS sequence"/>
</dbReference>
<dbReference type="AlphaFoldDB" id="A0A9N9YMJ9"/>
<organism evidence="1 2">
    <name type="scientific">Clonostachys rhizophaga</name>
    <dbReference type="NCBI Taxonomy" id="160324"/>
    <lineage>
        <taxon>Eukaryota</taxon>
        <taxon>Fungi</taxon>
        <taxon>Dikarya</taxon>
        <taxon>Ascomycota</taxon>
        <taxon>Pezizomycotina</taxon>
        <taxon>Sordariomycetes</taxon>
        <taxon>Hypocreomycetidae</taxon>
        <taxon>Hypocreales</taxon>
        <taxon>Bionectriaceae</taxon>
        <taxon>Clonostachys</taxon>
    </lineage>
</organism>
<keyword evidence="2" id="KW-1185">Reference proteome</keyword>
<proteinExistence type="predicted"/>
<sequence>MHHLLHPNPHSEPCLYHVPIDLGSFVKKSRLRTSFCLNSTGTGLISYGSFSLCGGATARARTKTFGPILRIGIIRKSPFAVLLEFRVHAIELERILRTLGGFGFINFKNVLRHAKFQPLTGKMYIAIIQEGIYDKVHILTFFKLGD</sequence>